<dbReference type="InterPro" id="IPR006091">
    <property type="entry name" value="Acyl-CoA_Oxase/DH_mid-dom"/>
</dbReference>
<dbReference type="PIRSF" id="PIRSF016578">
    <property type="entry name" value="HsaA"/>
    <property type="match status" value="1"/>
</dbReference>
<evidence type="ECO:0000256" key="3">
    <source>
        <dbReference type="SAM" id="MobiDB-lite"/>
    </source>
</evidence>
<name>A0A2P8HI45_9BACI</name>
<dbReference type="GO" id="GO:0050660">
    <property type="term" value="F:flavin adenine dinucleotide binding"/>
    <property type="evidence" value="ECO:0007669"/>
    <property type="project" value="InterPro"/>
</dbReference>
<dbReference type="Pfam" id="PF02771">
    <property type="entry name" value="Acyl-CoA_dh_N"/>
    <property type="match status" value="1"/>
</dbReference>
<dbReference type="GO" id="GO:0003995">
    <property type="term" value="F:acyl-CoA dehydrogenase activity"/>
    <property type="evidence" value="ECO:0007669"/>
    <property type="project" value="TreeGrafter"/>
</dbReference>
<dbReference type="Gene3D" id="1.20.140.10">
    <property type="entry name" value="Butyryl-CoA Dehydrogenase, subunit A, domain 3"/>
    <property type="match status" value="1"/>
</dbReference>
<sequence length="387" mass="42487">MRIDQQPTQQDRINALHKLAAPFYERADGYDQQGLFVQENIEALQAAGYPALTIPEKNGGLGISLTHMLELQETLARFDGSTALAIGWHLGITKHIGENETWPQAKYQAFAEDVKQRGALLNNASSEPATGSPTRGGRPETTAERTEEGWEIHGRKTFTTLAPALDYIVVTAGIKGSEDVASFLIRRELTGVYIEETWNAVAMRGTGSHDLVLNGVHVGAEDLLQYMTPGEKGAQGWLLHIPACYLGIARAAQHEALTFALNYSPNSIEGTISELPNVKQKLGELEAQLMAATHFLYSVARKWDDGDQEVRSRMKPELGTAKMHVVNAAVEVVDTAMRICGAHSLAGGKPLQRYHRDVRAGLHNPPMDDMTVMMLAETSKQRVQELL</sequence>
<keyword evidence="1" id="KW-0285">Flavoprotein</keyword>
<dbReference type="InterPro" id="IPR009100">
    <property type="entry name" value="AcylCoA_DH/oxidase_NM_dom_sf"/>
</dbReference>
<dbReference type="InterPro" id="IPR036250">
    <property type="entry name" value="AcylCo_DH-like_C"/>
</dbReference>
<dbReference type="InterPro" id="IPR046373">
    <property type="entry name" value="Acyl-CoA_Oxase/DH_mid-dom_sf"/>
</dbReference>
<dbReference type="SUPFAM" id="SSF56645">
    <property type="entry name" value="Acyl-CoA dehydrogenase NM domain-like"/>
    <property type="match status" value="1"/>
</dbReference>
<evidence type="ECO:0000256" key="1">
    <source>
        <dbReference type="ARBA" id="ARBA00022630"/>
    </source>
</evidence>
<protein>
    <submittedName>
        <fullName evidence="7">Alkylation response protein AidB-like acyl-CoA dehydrogenase</fullName>
    </submittedName>
</protein>
<dbReference type="CDD" id="cd00567">
    <property type="entry name" value="ACAD"/>
    <property type="match status" value="1"/>
</dbReference>
<dbReference type="Pfam" id="PF08028">
    <property type="entry name" value="Acyl-CoA_dh_2"/>
    <property type="match status" value="1"/>
</dbReference>
<dbReference type="InterPro" id="IPR013107">
    <property type="entry name" value="Acyl-CoA_DH_C"/>
</dbReference>
<dbReference type="AlphaFoldDB" id="A0A2P8HI45"/>
<organism evidence="7 8">
    <name type="scientific">Salsuginibacillus halophilus</name>
    <dbReference type="NCBI Taxonomy" id="517424"/>
    <lineage>
        <taxon>Bacteria</taxon>
        <taxon>Bacillati</taxon>
        <taxon>Bacillota</taxon>
        <taxon>Bacilli</taxon>
        <taxon>Bacillales</taxon>
        <taxon>Bacillaceae</taxon>
        <taxon>Salsuginibacillus</taxon>
    </lineage>
</organism>
<dbReference type="Gene3D" id="2.40.110.10">
    <property type="entry name" value="Butyryl-CoA Dehydrogenase, subunit A, domain 2"/>
    <property type="match status" value="1"/>
</dbReference>
<dbReference type="InterPro" id="IPR037069">
    <property type="entry name" value="AcylCoA_DH/ox_N_sf"/>
</dbReference>
<accession>A0A2P8HI45</accession>
<dbReference type="SUPFAM" id="SSF47203">
    <property type="entry name" value="Acyl-CoA dehydrogenase C-terminal domain-like"/>
    <property type="match status" value="1"/>
</dbReference>
<dbReference type="PANTHER" id="PTHR43884:SF25">
    <property type="entry name" value="ACYL-COA DEHYDROGENASE YDBM-RELATED"/>
    <property type="match status" value="1"/>
</dbReference>
<dbReference type="InterPro" id="IPR013786">
    <property type="entry name" value="AcylCoA_DH/ox_N"/>
</dbReference>
<proteinExistence type="predicted"/>
<feature type="region of interest" description="Disordered" evidence="3">
    <location>
        <begin position="122"/>
        <end position="149"/>
    </location>
</feature>
<evidence type="ECO:0000256" key="2">
    <source>
        <dbReference type="ARBA" id="ARBA00023002"/>
    </source>
</evidence>
<gene>
    <name evidence="7" type="ORF">B0H94_106136</name>
</gene>
<comment type="caution">
    <text evidence="7">The sequence shown here is derived from an EMBL/GenBank/DDBJ whole genome shotgun (WGS) entry which is preliminary data.</text>
</comment>
<dbReference type="PANTHER" id="PTHR43884">
    <property type="entry name" value="ACYL-COA DEHYDROGENASE"/>
    <property type="match status" value="1"/>
</dbReference>
<feature type="compositionally biased region" description="Basic and acidic residues" evidence="3">
    <location>
        <begin position="137"/>
        <end position="149"/>
    </location>
</feature>
<evidence type="ECO:0000259" key="6">
    <source>
        <dbReference type="Pfam" id="PF08028"/>
    </source>
</evidence>
<feature type="compositionally biased region" description="Polar residues" evidence="3">
    <location>
        <begin position="122"/>
        <end position="133"/>
    </location>
</feature>
<keyword evidence="2" id="KW-0560">Oxidoreductase</keyword>
<dbReference type="Gene3D" id="1.10.540.10">
    <property type="entry name" value="Acyl-CoA dehydrogenase/oxidase, N-terminal domain"/>
    <property type="match status" value="1"/>
</dbReference>
<feature type="domain" description="Acyl-CoA dehydrogenase C-terminal" evidence="6">
    <location>
        <begin position="242"/>
        <end position="361"/>
    </location>
</feature>
<keyword evidence="8" id="KW-1185">Reference proteome</keyword>
<dbReference type="EMBL" id="PYAV01000006">
    <property type="protein sequence ID" value="PSL45881.1"/>
    <property type="molecule type" value="Genomic_DNA"/>
</dbReference>
<dbReference type="Pfam" id="PF02770">
    <property type="entry name" value="Acyl-CoA_dh_M"/>
    <property type="match status" value="1"/>
</dbReference>
<evidence type="ECO:0000313" key="7">
    <source>
        <dbReference type="EMBL" id="PSL45881.1"/>
    </source>
</evidence>
<feature type="domain" description="Acyl-CoA oxidase/dehydrogenase middle" evidence="4">
    <location>
        <begin position="124"/>
        <end position="216"/>
    </location>
</feature>
<dbReference type="Proteomes" id="UP000242310">
    <property type="component" value="Unassembled WGS sequence"/>
</dbReference>
<dbReference type="RefSeq" id="WP_106588553.1">
    <property type="nucleotide sequence ID" value="NZ_PYAV01000006.1"/>
</dbReference>
<feature type="domain" description="Acyl-CoA dehydrogenase/oxidase N-terminal" evidence="5">
    <location>
        <begin position="24"/>
        <end position="93"/>
    </location>
</feature>
<dbReference type="OrthoDB" id="9785203at2"/>
<evidence type="ECO:0000259" key="4">
    <source>
        <dbReference type="Pfam" id="PF02770"/>
    </source>
</evidence>
<evidence type="ECO:0000313" key="8">
    <source>
        <dbReference type="Proteomes" id="UP000242310"/>
    </source>
</evidence>
<evidence type="ECO:0000259" key="5">
    <source>
        <dbReference type="Pfam" id="PF02771"/>
    </source>
</evidence>
<reference evidence="7 8" key="1">
    <citation type="submission" date="2018-03" db="EMBL/GenBank/DDBJ databases">
        <title>Genomic Encyclopedia of Type Strains, Phase III (KMG-III): the genomes of soil and plant-associated and newly described type strains.</title>
        <authorList>
            <person name="Whitman W."/>
        </authorList>
    </citation>
    <scope>NUCLEOTIDE SEQUENCE [LARGE SCALE GENOMIC DNA]</scope>
    <source>
        <strain evidence="7 8">CGMCC 1.07653</strain>
    </source>
</reference>